<keyword evidence="1" id="KW-0732">Signal</keyword>
<dbReference type="AlphaFoldDB" id="U1MNG5"/>
<dbReference type="RefSeq" id="WP_021011418.1">
    <property type="nucleotide sequence ID" value="NZ_ASHR01000032.1"/>
</dbReference>
<keyword evidence="4" id="KW-1185">Reference proteome</keyword>
<dbReference type="PANTHER" id="PTHR21666">
    <property type="entry name" value="PEPTIDASE-RELATED"/>
    <property type="match status" value="1"/>
</dbReference>
<comment type="caution">
    <text evidence="3">The sequence shown here is derived from an EMBL/GenBank/DDBJ whole genome shotgun (WGS) entry which is preliminary data.</text>
</comment>
<dbReference type="EMBL" id="ASHR01000032">
    <property type="protein sequence ID" value="ERG63441.1"/>
    <property type="molecule type" value="Genomic_DNA"/>
</dbReference>
<evidence type="ECO:0000313" key="3">
    <source>
        <dbReference type="EMBL" id="ERG63441.1"/>
    </source>
</evidence>
<dbReference type="SUPFAM" id="SSF51261">
    <property type="entry name" value="Duplicated hybrid motif"/>
    <property type="match status" value="1"/>
</dbReference>
<evidence type="ECO:0000259" key="2">
    <source>
        <dbReference type="Pfam" id="PF01551"/>
    </source>
</evidence>
<reference evidence="3 4" key="1">
    <citation type="journal article" date="2013" name="Genome Announc.">
        <title>First draft genome sequence from a member of the genus agrococcus, isolated from modern microbialites.</title>
        <authorList>
            <person name="White R.A.III."/>
            <person name="Grassa C.J."/>
            <person name="Suttle C.A."/>
        </authorList>
    </citation>
    <scope>NUCLEOTIDE SEQUENCE [LARGE SCALE GENOMIC DNA]</scope>
    <source>
        <strain evidence="3 4">RW1</strain>
    </source>
</reference>
<evidence type="ECO:0000313" key="4">
    <source>
        <dbReference type="Proteomes" id="UP000016462"/>
    </source>
</evidence>
<dbReference type="InterPro" id="IPR050570">
    <property type="entry name" value="Cell_wall_metabolism_enzyme"/>
</dbReference>
<name>U1MNG5_9MICO</name>
<dbReference type="Pfam" id="PF01551">
    <property type="entry name" value="Peptidase_M23"/>
    <property type="match status" value="1"/>
</dbReference>
<organism evidence="3 4">
    <name type="scientific">Agrococcus pavilionensis RW1</name>
    <dbReference type="NCBI Taxonomy" id="1330458"/>
    <lineage>
        <taxon>Bacteria</taxon>
        <taxon>Bacillati</taxon>
        <taxon>Actinomycetota</taxon>
        <taxon>Actinomycetes</taxon>
        <taxon>Micrococcales</taxon>
        <taxon>Microbacteriaceae</taxon>
        <taxon>Agrococcus</taxon>
    </lineage>
</organism>
<sequence>MRALAILLALAVAPWVWPVEPAVVARAFDMAAGPYGPGHRGIDLEAAPGSAVVAPDDGTVRFAGPVAGRPVVSIEHAGGLVSSFEPVEPAVARGDAVRRGERIGTLLPGHVPGATRLHVGARLAGQYVDPLPLLGVERPVLLPMRGGKRTLARGCARARGCAQARGWAVRYASARRSSETCV</sequence>
<proteinExistence type="predicted"/>
<dbReference type="GO" id="GO:0004222">
    <property type="term" value="F:metalloendopeptidase activity"/>
    <property type="evidence" value="ECO:0007669"/>
    <property type="project" value="TreeGrafter"/>
</dbReference>
<dbReference type="InterPro" id="IPR011055">
    <property type="entry name" value="Dup_hybrid_motif"/>
</dbReference>
<protein>
    <recommendedName>
        <fullName evidence="2">M23ase beta-sheet core domain-containing protein</fullName>
    </recommendedName>
</protein>
<dbReference type="Gene3D" id="2.70.70.10">
    <property type="entry name" value="Glucose Permease (Domain IIA)"/>
    <property type="match status" value="1"/>
</dbReference>
<accession>U1MNG5</accession>
<dbReference type="Proteomes" id="UP000016462">
    <property type="component" value="Unassembled WGS sequence"/>
</dbReference>
<dbReference type="InterPro" id="IPR016047">
    <property type="entry name" value="M23ase_b-sheet_dom"/>
</dbReference>
<gene>
    <name evidence="3" type="ORF">L332_03120</name>
</gene>
<evidence type="ECO:0000256" key="1">
    <source>
        <dbReference type="ARBA" id="ARBA00022729"/>
    </source>
</evidence>
<feature type="domain" description="M23ase beta-sheet core" evidence="2">
    <location>
        <begin position="38"/>
        <end position="130"/>
    </location>
</feature>
<dbReference type="PANTHER" id="PTHR21666:SF289">
    <property type="entry name" value="L-ALA--D-GLU ENDOPEPTIDASE"/>
    <property type="match status" value="1"/>
</dbReference>
<dbReference type="OrthoDB" id="5245088at2"/>
<dbReference type="CDD" id="cd12797">
    <property type="entry name" value="M23_peptidase"/>
    <property type="match status" value="1"/>
</dbReference>